<proteinExistence type="inferred from homology"/>
<name>W2C2I3_9BACT</name>
<keyword evidence="8" id="KW-0732">Signal</keyword>
<reference evidence="9 10" key="1">
    <citation type="submission" date="2013-11" db="EMBL/GenBank/DDBJ databases">
        <title>Single cell genomics of uncultured Tannerella BU063 (oral taxon 286).</title>
        <authorList>
            <person name="Beall C.J."/>
            <person name="Campbell A.G."/>
            <person name="Griffen A.L."/>
            <person name="Podar M."/>
            <person name="Leys E.J."/>
        </authorList>
    </citation>
    <scope>NUCLEOTIDE SEQUENCE [LARGE SCALE GENOMIC DNA]</scope>
    <source>
        <strain evidence="9">Cell 2</strain>
    </source>
</reference>
<keyword evidence="3" id="KW-0813">Transport</keyword>
<dbReference type="InterPro" id="IPR051906">
    <property type="entry name" value="TolC-like"/>
</dbReference>
<gene>
    <name evidence="9" type="ORF">N425_09890</name>
</gene>
<evidence type="ECO:0000256" key="7">
    <source>
        <dbReference type="ARBA" id="ARBA00023237"/>
    </source>
</evidence>
<dbReference type="Proteomes" id="UP000018837">
    <property type="component" value="Unassembled WGS sequence"/>
</dbReference>
<evidence type="ECO:0000313" key="9">
    <source>
        <dbReference type="EMBL" id="ETK01390.1"/>
    </source>
</evidence>
<keyword evidence="7" id="KW-0998">Cell outer membrane</keyword>
<evidence type="ECO:0000256" key="2">
    <source>
        <dbReference type="ARBA" id="ARBA00007613"/>
    </source>
</evidence>
<dbReference type="PATRIC" id="fig|1411148.3.peg.1580"/>
<sequence length="440" mass="49568">MKTLTLIPALLLATVLTATAQNTTATRWSLQRCIEHAKANNLEVRMRQVEVDRQELTLHTARSKRLPNLSAGASQQWSFGRSASAADNTYQVQTTSSTSWSLSSDVPLFTGFEIPNEIAAARLDLMALAADLQKTRENMEITVTSAYLQVLFDKELLSVAENKLALSRTQLDRTRKMHDAGRASEAQIYETEAQVAADELSTVQATNDLRIATLTLTQLLELPSPEGFDVEPPTEADTAFLLARRPDDIYRTALTTRAAVRAEELRLQSSEKQVRVAQSALYPSLSFGASYNNAFYHIYNKPNTPFANQIRDNRGLGLGFNLRIPIFNRFATRNSIRSARLGLRNQELQLENTKKALYKDIQQAYYSALSAAERYRSATAAWQSAEKAFTFTGDRFENGRATTYEYNEAKTNLIKALSDRTQAKYEFLLRKKILEFYEQQ</sequence>
<evidence type="ECO:0000256" key="5">
    <source>
        <dbReference type="ARBA" id="ARBA00022692"/>
    </source>
</evidence>
<comment type="caution">
    <text evidence="9">The sequence shown here is derived from an EMBL/GenBank/DDBJ whole genome shotgun (WGS) entry which is preliminary data.</text>
</comment>
<feature type="chain" id="PRO_5004813336" evidence="8">
    <location>
        <begin position="21"/>
        <end position="440"/>
    </location>
</feature>
<dbReference type="GO" id="GO:0015288">
    <property type="term" value="F:porin activity"/>
    <property type="evidence" value="ECO:0007669"/>
    <property type="project" value="TreeGrafter"/>
</dbReference>
<evidence type="ECO:0000313" key="10">
    <source>
        <dbReference type="Proteomes" id="UP000018837"/>
    </source>
</evidence>
<evidence type="ECO:0000256" key="1">
    <source>
        <dbReference type="ARBA" id="ARBA00004442"/>
    </source>
</evidence>
<comment type="subcellular location">
    <subcellularLocation>
        <location evidence="1">Cell outer membrane</location>
    </subcellularLocation>
</comment>
<evidence type="ECO:0000256" key="4">
    <source>
        <dbReference type="ARBA" id="ARBA00022452"/>
    </source>
</evidence>
<organism evidence="9 10">
    <name type="scientific">Tannerella sp. oral taxon BU063 isolate Cell 2</name>
    <dbReference type="NCBI Taxonomy" id="1411148"/>
    <lineage>
        <taxon>Bacteria</taxon>
        <taxon>Pseudomonadati</taxon>
        <taxon>Bacteroidota</taxon>
        <taxon>Bacteroidia</taxon>
        <taxon>Bacteroidales</taxon>
        <taxon>Tannerellaceae</taxon>
        <taxon>Tannerella</taxon>
    </lineage>
</organism>
<accession>W2C2I3</accession>
<evidence type="ECO:0000256" key="6">
    <source>
        <dbReference type="ARBA" id="ARBA00023136"/>
    </source>
</evidence>
<keyword evidence="5" id="KW-0812">Transmembrane</keyword>
<dbReference type="Gene3D" id="1.20.1600.10">
    <property type="entry name" value="Outer membrane efflux proteins (OEP)"/>
    <property type="match status" value="1"/>
</dbReference>
<evidence type="ECO:0000256" key="3">
    <source>
        <dbReference type="ARBA" id="ARBA00022448"/>
    </source>
</evidence>
<keyword evidence="4" id="KW-1134">Transmembrane beta strand</keyword>
<dbReference type="GO" id="GO:0009279">
    <property type="term" value="C:cell outer membrane"/>
    <property type="evidence" value="ECO:0007669"/>
    <property type="project" value="UniProtKB-SubCell"/>
</dbReference>
<keyword evidence="6" id="KW-0472">Membrane</keyword>
<dbReference type="EMBL" id="AYUF01000482">
    <property type="protein sequence ID" value="ETK01390.1"/>
    <property type="molecule type" value="Genomic_DNA"/>
</dbReference>
<feature type="signal peptide" evidence="8">
    <location>
        <begin position="1"/>
        <end position="20"/>
    </location>
</feature>
<dbReference type="GO" id="GO:0015562">
    <property type="term" value="F:efflux transmembrane transporter activity"/>
    <property type="evidence" value="ECO:0007669"/>
    <property type="project" value="InterPro"/>
</dbReference>
<dbReference type="Pfam" id="PF02321">
    <property type="entry name" value="OEP"/>
    <property type="match status" value="2"/>
</dbReference>
<protein>
    <submittedName>
        <fullName evidence="9">Transporter</fullName>
    </submittedName>
</protein>
<dbReference type="InterPro" id="IPR003423">
    <property type="entry name" value="OMP_efflux"/>
</dbReference>
<dbReference type="AlphaFoldDB" id="W2C2I3"/>
<dbReference type="PANTHER" id="PTHR30026">
    <property type="entry name" value="OUTER MEMBRANE PROTEIN TOLC"/>
    <property type="match status" value="1"/>
</dbReference>
<evidence type="ECO:0000256" key="8">
    <source>
        <dbReference type="SAM" id="SignalP"/>
    </source>
</evidence>
<dbReference type="GO" id="GO:1990281">
    <property type="term" value="C:efflux pump complex"/>
    <property type="evidence" value="ECO:0007669"/>
    <property type="project" value="TreeGrafter"/>
</dbReference>
<dbReference type="PANTHER" id="PTHR30026:SF20">
    <property type="entry name" value="OUTER MEMBRANE PROTEIN TOLC"/>
    <property type="match status" value="1"/>
</dbReference>
<dbReference type="SUPFAM" id="SSF56954">
    <property type="entry name" value="Outer membrane efflux proteins (OEP)"/>
    <property type="match status" value="1"/>
</dbReference>
<comment type="similarity">
    <text evidence="2">Belongs to the outer membrane factor (OMF) (TC 1.B.17) family.</text>
</comment>